<feature type="domain" description="HTH luxR-type" evidence="4">
    <location>
        <begin position="205"/>
        <end position="274"/>
    </location>
</feature>
<evidence type="ECO:0000313" key="5">
    <source>
        <dbReference type="EMBL" id="MEC4723130.1"/>
    </source>
</evidence>
<proteinExistence type="predicted"/>
<evidence type="ECO:0000256" key="1">
    <source>
        <dbReference type="ARBA" id="ARBA00023015"/>
    </source>
</evidence>
<organism evidence="5 6">
    <name type="scientific">Noviherbaspirillum album</name>
    <dbReference type="NCBI Taxonomy" id="3080276"/>
    <lineage>
        <taxon>Bacteria</taxon>
        <taxon>Pseudomonadati</taxon>
        <taxon>Pseudomonadota</taxon>
        <taxon>Betaproteobacteria</taxon>
        <taxon>Burkholderiales</taxon>
        <taxon>Oxalobacteraceae</taxon>
        <taxon>Noviherbaspirillum</taxon>
    </lineage>
</organism>
<dbReference type="PROSITE" id="PS50043">
    <property type="entry name" value="HTH_LUXR_2"/>
    <property type="match status" value="1"/>
</dbReference>
<evidence type="ECO:0000256" key="3">
    <source>
        <dbReference type="ARBA" id="ARBA00023163"/>
    </source>
</evidence>
<dbReference type="InterPro" id="IPR016032">
    <property type="entry name" value="Sig_transdc_resp-reg_C-effctor"/>
</dbReference>
<keyword evidence="3" id="KW-0804">Transcription</keyword>
<dbReference type="EMBL" id="JAWIIV010000044">
    <property type="protein sequence ID" value="MEC4723130.1"/>
    <property type="molecule type" value="Genomic_DNA"/>
</dbReference>
<evidence type="ECO:0000313" key="6">
    <source>
        <dbReference type="Proteomes" id="UP001352263"/>
    </source>
</evidence>
<dbReference type="PANTHER" id="PTHR44688">
    <property type="entry name" value="DNA-BINDING TRANSCRIPTIONAL ACTIVATOR DEVR_DOSR"/>
    <property type="match status" value="1"/>
</dbReference>
<dbReference type="Proteomes" id="UP001352263">
    <property type="component" value="Unassembled WGS sequence"/>
</dbReference>
<dbReference type="RefSeq" id="WP_326509753.1">
    <property type="nucleotide sequence ID" value="NZ_JAWIIV010000044.1"/>
</dbReference>
<evidence type="ECO:0000256" key="2">
    <source>
        <dbReference type="ARBA" id="ARBA00023125"/>
    </source>
</evidence>
<dbReference type="SUPFAM" id="SSF46894">
    <property type="entry name" value="C-terminal effector domain of the bipartite response regulators"/>
    <property type="match status" value="1"/>
</dbReference>
<name>A0ABU6JIP5_9BURK</name>
<keyword evidence="6" id="KW-1185">Reference proteome</keyword>
<dbReference type="PANTHER" id="PTHR44688:SF16">
    <property type="entry name" value="DNA-BINDING TRANSCRIPTIONAL ACTIVATOR DEVR_DOSR"/>
    <property type="match status" value="1"/>
</dbReference>
<comment type="caution">
    <text evidence="5">The sequence shown here is derived from an EMBL/GenBank/DDBJ whole genome shotgun (WGS) entry which is preliminary data.</text>
</comment>
<sequence>MNVWTVAEGSSPSDIALYSLSKIVAHIGTQDFTSGVLREINRGLAAGSWSVYRTSGRRLPVCYLSNSYKRRDTTGRCFLAYREGLYREDRTFDALEGSKGQDIRILHITAGEVRNPEHRRVIYEHHRLRERLSAARLAGDGSILSVNLYRHDDQPAYRECDLQLFEHLSRGLFASVERQIALQPGMEQDGAGAQSSIADLPQDAHREALRHLAPDMPAREMEVSLRLLRGMSHDGIACDLGIGATTVKTYRNRAFARLGIHHNNELFALVLQHRDALLRR</sequence>
<gene>
    <name evidence="5" type="ORF">RY831_28635</name>
</gene>
<evidence type="ECO:0000259" key="4">
    <source>
        <dbReference type="PROSITE" id="PS50043"/>
    </source>
</evidence>
<dbReference type="Gene3D" id="1.10.10.10">
    <property type="entry name" value="Winged helix-like DNA-binding domain superfamily/Winged helix DNA-binding domain"/>
    <property type="match status" value="1"/>
</dbReference>
<dbReference type="SMART" id="SM00421">
    <property type="entry name" value="HTH_LUXR"/>
    <property type="match status" value="1"/>
</dbReference>
<protein>
    <submittedName>
        <fullName evidence="5">Helix-turn-helix transcriptional regulator</fullName>
    </submittedName>
</protein>
<reference evidence="5 6" key="1">
    <citation type="submission" date="2023-10" db="EMBL/GenBank/DDBJ databases">
        <title>Noviherbaspirillum sp. CPCC 100848 genome assembly.</title>
        <authorList>
            <person name="Li X.Y."/>
            <person name="Fang X.M."/>
        </authorList>
    </citation>
    <scope>NUCLEOTIDE SEQUENCE [LARGE SCALE GENOMIC DNA]</scope>
    <source>
        <strain evidence="5 6">CPCC 100848</strain>
    </source>
</reference>
<dbReference type="InterPro" id="IPR036388">
    <property type="entry name" value="WH-like_DNA-bd_sf"/>
</dbReference>
<keyword evidence="1" id="KW-0805">Transcription regulation</keyword>
<dbReference type="InterPro" id="IPR000792">
    <property type="entry name" value="Tscrpt_reg_LuxR_C"/>
</dbReference>
<keyword evidence="2" id="KW-0238">DNA-binding</keyword>
<accession>A0ABU6JIP5</accession>
<dbReference type="Pfam" id="PF00196">
    <property type="entry name" value="GerE"/>
    <property type="match status" value="1"/>
</dbReference>